<accession>A0A1B3B0T7</accession>
<gene>
    <name evidence="2" type="primary">37</name>
    <name evidence="2" type="ORF">SEA_JUMBO_37</name>
</gene>
<feature type="transmembrane region" description="Helical" evidence="1">
    <location>
        <begin position="132"/>
        <end position="154"/>
    </location>
</feature>
<proteinExistence type="predicted"/>
<dbReference type="RefSeq" id="YP_009291002.1">
    <property type="nucleotide sequence ID" value="NC_031109.1"/>
</dbReference>
<sequence length="163" mass="18507">MAIKDDLTKKVFDSHSGLFGMKYKVEPDSISAVQNTQDTLMLYATWGFFYGLALVAQPDQIWAFGYYETAKMVPGSPDSWGIFSMIGGILIFIGMMVRPKPALCAMGLAFLVVWNFFFAFSFFREYLNDMSIGFQPCITYLVLCLWGITLVSTYRKRNTHAVH</sequence>
<dbReference type="KEGG" id="vg:29067930"/>
<name>A0A1B3B0T7_9CAUD</name>
<keyword evidence="1" id="KW-0812">Transmembrane</keyword>
<keyword evidence="1" id="KW-1133">Transmembrane helix</keyword>
<feature type="transmembrane region" description="Helical" evidence="1">
    <location>
        <begin position="78"/>
        <end position="95"/>
    </location>
</feature>
<evidence type="ECO:0000313" key="2">
    <source>
        <dbReference type="EMBL" id="AOE44548.1"/>
    </source>
</evidence>
<feature type="transmembrane region" description="Helical" evidence="1">
    <location>
        <begin position="40"/>
        <end position="58"/>
    </location>
</feature>
<feature type="transmembrane region" description="Helical" evidence="1">
    <location>
        <begin position="102"/>
        <end position="120"/>
    </location>
</feature>
<dbReference type="Proteomes" id="UP000203357">
    <property type="component" value="Segment"/>
</dbReference>
<dbReference type="EMBL" id="KX557281">
    <property type="protein sequence ID" value="AOE44548.1"/>
    <property type="molecule type" value="Genomic_DNA"/>
</dbReference>
<evidence type="ECO:0000256" key="1">
    <source>
        <dbReference type="SAM" id="Phobius"/>
    </source>
</evidence>
<protein>
    <submittedName>
        <fullName evidence="2">Uncharacterized protein</fullName>
    </submittedName>
</protein>
<dbReference type="OrthoDB" id="28397at10239"/>
<keyword evidence="1" id="KW-0472">Membrane</keyword>
<organism evidence="2 3">
    <name type="scientific">Gordonia phage Jumbo</name>
    <dbReference type="NCBI Taxonomy" id="1887650"/>
    <lineage>
        <taxon>Viruses</taxon>
        <taxon>Duplodnaviria</taxon>
        <taxon>Heunggongvirae</taxon>
        <taxon>Uroviricota</taxon>
        <taxon>Caudoviricetes</taxon>
        <taxon>Gorjumvirus</taxon>
        <taxon>Gorjumvirus jumbo</taxon>
    </lineage>
</organism>
<evidence type="ECO:0000313" key="3">
    <source>
        <dbReference type="Proteomes" id="UP000203357"/>
    </source>
</evidence>
<reference evidence="3" key="1">
    <citation type="submission" date="2016-07" db="EMBL/GenBank/DDBJ databases">
        <authorList>
            <person name="Florea S."/>
            <person name="Webb J.S."/>
            <person name="Jaromczyk J."/>
            <person name="Schardl C.L."/>
        </authorList>
    </citation>
    <scope>NUCLEOTIDE SEQUENCE [LARGE SCALE GENOMIC DNA]</scope>
</reference>
<keyword evidence="3" id="KW-1185">Reference proteome</keyword>
<dbReference type="GeneID" id="29067930"/>